<protein>
    <submittedName>
        <fullName evidence="2">Uncharacterized protein</fullName>
    </submittedName>
</protein>
<feature type="compositionally biased region" description="Low complexity" evidence="1">
    <location>
        <begin position="65"/>
        <end position="78"/>
    </location>
</feature>
<dbReference type="AlphaFoldDB" id="A0A1E5PNC6"/>
<evidence type="ECO:0000256" key="1">
    <source>
        <dbReference type="SAM" id="MobiDB-lite"/>
    </source>
</evidence>
<reference evidence="2 3" key="1">
    <citation type="submission" date="2016-08" db="EMBL/GenBank/DDBJ databases">
        <title>The complete genome of Streptomyces subrutilus 10-1-1.</title>
        <authorList>
            <person name="Chen X."/>
        </authorList>
    </citation>
    <scope>NUCLEOTIDE SEQUENCE [LARGE SCALE GENOMIC DNA]</scope>
    <source>
        <strain evidence="2 3">10-1-1</strain>
    </source>
</reference>
<name>A0A1E5PNC6_9ACTN</name>
<gene>
    <name evidence="2" type="ORF">BGK67_06670</name>
</gene>
<accession>A0A1E5PNC6</accession>
<sequence>MSEGVRGAQRARARCRRTRIVAWVTPGLGGLGRGELVEHDQVEGGAQGLGEAVWRSARSLKARWASMRSSSAATSSSSSRRRPLSRASAPLSRASPRAWPDRTLRAMPNTQAIGAPRSGR</sequence>
<dbReference type="Proteomes" id="UP000095705">
    <property type="component" value="Unassembled WGS sequence"/>
</dbReference>
<proteinExistence type="predicted"/>
<keyword evidence="3" id="KW-1185">Reference proteome</keyword>
<dbReference type="EMBL" id="MEHK01000001">
    <property type="protein sequence ID" value="OEJ31066.1"/>
    <property type="molecule type" value="Genomic_DNA"/>
</dbReference>
<feature type="compositionally biased region" description="Low complexity" evidence="1">
    <location>
        <begin position="85"/>
        <end position="98"/>
    </location>
</feature>
<evidence type="ECO:0000313" key="2">
    <source>
        <dbReference type="EMBL" id="OEJ31066.1"/>
    </source>
</evidence>
<feature type="region of interest" description="Disordered" evidence="1">
    <location>
        <begin position="65"/>
        <end position="120"/>
    </location>
</feature>
<organism evidence="2 3">
    <name type="scientific">Streptomyces subrutilus</name>
    <dbReference type="NCBI Taxonomy" id="36818"/>
    <lineage>
        <taxon>Bacteria</taxon>
        <taxon>Bacillati</taxon>
        <taxon>Actinomycetota</taxon>
        <taxon>Actinomycetes</taxon>
        <taxon>Kitasatosporales</taxon>
        <taxon>Streptomycetaceae</taxon>
        <taxon>Streptomyces</taxon>
    </lineage>
</organism>
<evidence type="ECO:0000313" key="3">
    <source>
        <dbReference type="Proteomes" id="UP000095705"/>
    </source>
</evidence>
<comment type="caution">
    <text evidence="2">The sequence shown here is derived from an EMBL/GenBank/DDBJ whole genome shotgun (WGS) entry which is preliminary data.</text>
</comment>